<evidence type="ECO:0000313" key="2">
    <source>
        <dbReference type="Proteomes" id="UP000471293"/>
    </source>
</evidence>
<sequence length="160" mass="17381">MKTYAIRDASRRALLTGHLRRPGTNTTYCNRPIGTPNGDFLGLRGWKMHALCVQAEARDRAEATVTATAALDPESAGTLPAMVCIQHGDTCDGDPRRRHNFRPAPTDADRAAAELESRQMAELITEAEATDGTWRGEWIGARDDATLFALPGAEQGSLFT</sequence>
<dbReference type="RefSeq" id="WP_164349380.1">
    <property type="nucleotide sequence ID" value="NZ_JAAGLQ010000648.1"/>
</dbReference>
<name>A0A6N9U890_STRHA</name>
<proteinExistence type="predicted"/>
<comment type="caution">
    <text evidence="1">The sequence shown here is derived from an EMBL/GenBank/DDBJ whole genome shotgun (WGS) entry which is preliminary data.</text>
</comment>
<accession>A0A6N9U890</accession>
<gene>
    <name evidence="1" type="ORF">G3I29_31125</name>
</gene>
<organism evidence="1 2">
    <name type="scientific">Streptomyces halstedii</name>
    <dbReference type="NCBI Taxonomy" id="1944"/>
    <lineage>
        <taxon>Bacteria</taxon>
        <taxon>Bacillati</taxon>
        <taxon>Actinomycetota</taxon>
        <taxon>Actinomycetes</taxon>
        <taxon>Kitasatosporales</taxon>
        <taxon>Streptomycetaceae</taxon>
        <taxon>Streptomyces</taxon>
    </lineage>
</organism>
<evidence type="ECO:0000313" key="1">
    <source>
        <dbReference type="EMBL" id="NEA19828.1"/>
    </source>
</evidence>
<reference evidence="1 2" key="1">
    <citation type="submission" date="2020-01" db="EMBL/GenBank/DDBJ databases">
        <title>Insect and environment-associated Actinomycetes.</title>
        <authorList>
            <person name="Currrie C."/>
            <person name="Chevrette M."/>
            <person name="Carlson C."/>
            <person name="Stubbendieck R."/>
            <person name="Wendt-Pienkowski E."/>
        </authorList>
    </citation>
    <scope>NUCLEOTIDE SEQUENCE [LARGE SCALE GENOMIC DNA]</scope>
    <source>
        <strain evidence="1 2">SID11342</strain>
    </source>
</reference>
<dbReference type="AlphaFoldDB" id="A0A6N9U890"/>
<protein>
    <submittedName>
        <fullName evidence="1">Uncharacterized protein</fullName>
    </submittedName>
</protein>
<dbReference type="Proteomes" id="UP000471293">
    <property type="component" value="Unassembled WGS sequence"/>
</dbReference>
<dbReference type="EMBL" id="JAAGLQ010000648">
    <property type="protein sequence ID" value="NEA19828.1"/>
    <property type="molecule type" value="Genomic_DNA"/>
</dbReference>